<evidence type="ECO:0000256" key="2">
    <source>
        <dbReference type="ARBA" id="ARBA00009482"/>
    </source>
</evidence>
<dbReference type="GO" id="GO:0005737">
    <property type="term" value="C:cytoplasm"/>
    <property type="evidence" value="ECO:0007669"/>
    <property type="project" value="UniProtKB-SubCell"/>
</dbReference>
<dbReference type="SMART" id="SM01167">
    <property type="entry name" value="DUF1900"/>
    <property type="match status" value="2"/>
</dbReference>
<dbReference type="AlphaFoldDB" id="A0A8W8L221"/>
<keyword evidence="4 8" id="KW-0853">WD repeat</keyword>
<dbReference type="PANTHER" id="PTHR10856:SF20">
    <property type="entry name" value="CORONIN-7"/>
    <property type="match status" value="1"/>
</dbReference>
<comment type="subcellular location">
    <subcellularLocation>
        <location evidence="1">Cytoplasm</location>
    </subcellularLocation>
</comment>
<feature type="repeat" description="WD" evidence="8">
    <location>
        <begin position="187"/>
        <end position="228"/>
    </location>
</feature>
<dbReference type="PROSITE" id="PS50294">
    <property type="entry name" value="WD_REPEATS_REGION"/>
    <property type="match status" value="2"/>
</dbReference>
<evidence type="ECO:0000313" key="12">
    <source>
        <dbReference type="EnsemblMetazoa" id="G26255.15:cds"/>
    </source>
</evidence>
<protein>
    <recommendedName>
        <fullName evidence="9">Coronin</fullName>
    </recommendedName>
</protein>
<feature type="compositionally biased region" description="Polar residues" evidence="10">
    <location>
        <begin position="462"/>
        <end position="476"/>
    </location>
</feature>
<feature type="repeat" description="WD" evidence="8">
    <location>
        <begin position="590"/>
        <end position="632"/>
    </location>
</feature>
<dbReference type="InterPro" id="IPR019775">
    <property type="entry name" value="WD40_repeat_CS"/>
</dbReference>
<feature type="region of interest" description="Disordered" evidence="10">
    <location>
        <begin position="407"/>
        <end position="505"/>
    </location>
</feature>
<accession>A0A8W8L221</accession>
<keyword evidence="13" id="KW-1185">Reference proteome</keyword>
<feature type="region of interest" description="Disordered" evidence="10">
    <location>
        <begin position="947"/>
        <end position="975"/>
    </location>
</feature>
<dbReference type="SUPFAM" id="SSF50978">
    <property type="entry name" value="WD40 repeat-like"/>
    <property type="match status" value="2"/>
</dbReference>
<feature type="compositionally biased region" description="Polar residues" evidence="10">
    <location>
        <begin position="442"/>
        <end position="455"/>
    </location>
</feature>
<dbReference type="Proteomes" id="UP000005408">
    <property type="component" value="Unassembled WGS sequence"/>
</dbReference>
<dbReference type="GO" id="GO:0003779">
    <property type="term" value="F:actin binding"/>
    <property type="evidence" value="ECO:0007669"/>
    <property type="project" value="UniProtKB-KW"/>
</dbReference>
<feature type="repeat" description="WD" evidence="8">
    <location>
        <begin position="93"/>
        <end position="135"/>
    </location>
</feature>
<feature type="domain" description="DUF1899" evidence="11">
    <location>
        <begin position="516"/>
        <end position="581"/>
    </location>
</feature>
<evidence type="ECO:0000256" key="6">
    <source>
        <dbReference type="ARBA" id="ARBA00023203"/>
    </source>
</evidence>
<dbReference type="PROSITE" id="PS50082">
    <property type="entry name" value="WD_REPEATS_2"/>
    <property type="match status" value="5"/>
</dbReference>
<sequence>MATDSILQRQSIISIMAWRFKTSKYKNAAPKVIKREEWIQEGISAGNLMQCSGNHIKAGCIYMTFNVDSSGGGNLGVLPVSSTGRLVNGLPLLPAHGDFVSDFEFSPFDDYLLATGSADNSVKVWLLPEEDNLSELSNLNPVVAVPKQNYKIENVTWNPMAEGVLTFTCNDCVVLYDVTSQEQKISINNHKDQIQSISWRDNGQVFVTSCKDKRLRIIDPRASSVVQETQGHDNIRDSRALWLGNKDMLCTTGFSRSREREVKVWDCRNFTSSVSTLGIDSNTGTLIPLYDADTGMLFLTGKGDSNIRYYEISEKDSTLTENNISRTEQVKGVGMVPKRALNVMEGEVDRLLLLTKQAIIPIPYIVPRKNYLEFHDDLFPDTASDEPGLSATAWFSGANGQRKLVSLNPQRKTAIGSRRGLGLQPGEVKEAGGGTSADVPVTNKTQPETSQVTNPSSPPASVPNTSPSATSQSPVHNRTDEEKAAEAISDDVTDEDKAEAEQREEVQKKVSARIFSGVRQCKFKHWKCKTLHRSTHIENIRKLDRTVPGESNFFVANKKRCVVPIEGSGGLLSVFELDKPGKLQDAGLPVLQHQSKATDYSWDPFSDNRLVVACDDAKIWVWDIPEGGLTETLTEPRGTLRGHMEKIYFVIFHPLARDIIVTSAYDFTVRIWDLSEMKEVLQLFVHPDQVFCAAWSPDGKYLCTVCKDGKVRIFNPRKSPNPVMEGPGPEGSRGARAVFVLEGNYLFISGFDKQSKRMVFMYDTGDLSKPLYEDSIDECPAILVPYYDEDSNTVFLSGRGDGQMYAYEVATEEPYLFPLATTKFPTASQAFSFLPKYLCNVKEVEFAKAYRLTQTSVEPVSFTVPRVRLEYFQDDLFPETRVTWEPTMTSKDWLAGSNRQPRTLSLQPKDMTLLSQAPKETPKVRKFESYNADTYKTDEQKKEELMSAMTNKLSKQEAPLPQDLAEGVDEDEWDD</sequence>
<feature type="domain" description="DUF1899" evidence="11">
    <location>
        <begin position="19"/>
        <end position="84"/>
    </location>
</feature>
<keyword evidence="3" id="KW-0963">Cytoplasm</keyword>
<dbReference type="InterPro" id="IPR015943">
    <property type="entry name" value="WD40/YVTN_repeat-like_dom_sf"/>
</dbReference>
<keyword evidence="6" id="KW-0009">Actin-binding</keyword>
<dbReference type="PANTHER" id="PTHR10856">
    <property type="entry name" value="CORONIN"/>
    <property type="match status" value="1"/>
</dbReference>
<dbReference type="Pfam" id="PF00400">
    <property type="entry name" value="WD40"/>
    <property type="match status" value="4"/>
</dbReference>
<dbReference type="EnsemblMetazoa" id="G26255.15">
    <property type="protein sequence ID" value="G26255.15:cds"/>
    <property type="gene ID" value="G26255"/>
</dbReference>
<evidence type="ECO:0000256" key="10">
    <source>
        <dbReference type="SAM" id="MobiDB-lite"/>
    </source>
</evidence>
<evidence type="ECO:0000313" key="13">
    <source>
        <dbReference type="Proteomes" id="UP000005408"/>
    </source>
</evidence>
<dbReference type="FunFam" id="2.130.10.10:FF:000076">
    <property type="entry name" value="Coronin"/>
    <property type="match status" value="1"/>
</dbReference>
<dbReference type="Pfam" id="PF16300">
    <property type="entry name" value="WD40_4"/>
    <property type="match status" value="2"/>
</dbReference>
<evidence type="ECO:0000256" key="3">
    <source>
        <dbReference type="ARBA" id="ARBA00022490"/>
    </source>
</evidence>
<dbReference type="SMART" id="SM00320">
    <property type="entry name" value="WD40"/>
    <property type="match status" value="6"/>
</dbReference>
<dbReference type="Gene3D" id="2.130.10.10">
    <property type="entry name" value="YVTN repeat-like/Quinoprotein amine dehydrogenase"/>
    <property type="match status" value="2"/>
</dbReference>
<organism evidence="12 13">
    <name type="scientific">Magallana gigas</name>
    <name type="common">Pacific oyster</name>
    <name type="synonym">Crassostrea gigas</name>
    <dbReference type="NCBI Taxonomy" id="29159"/>
    <lineage>
        <taxon>Eukaryota</taxon>
        <taxon>Metazoa</taxon>
        <taxon>Spiralia</taxon>
        <taxon>Lophotrochozoa</taxon>
        <taxon>Mollusca</taxon>
        <taxon>Bivalvia</taxon>
        <taxon>Autobranchia</taxon>
        <taxon>Pteriomorphia</taxon>
        <taxon>Ostreida</taxon>
        <taxon>Ostreoidea</taxon>
        <taxon>Ostreidae</taxon>
        <taxon>Magallana</taxon>
    </lineage>
</organism>
<feature type="compositionally biased region" description="Acidic residues" evidence="10">
    <location>
        <begin position="488"/>
        <end position="498"/>
    </location>
</feature>
<comment type="similarity">
    <text evidence="2 9">Belongs to the WD repeat coronin family.</text>
</comment>
<dbReference type="FunFam" id="2.130.10.10:FF:000774">
    <property type="entry name" value="Coronin"/>
    <property type="match status" value="1"/>
</dbReference>
<keyword evidence="5 9" id="KW-0677">Repeat</keyword>
<dbReference type="InterPro" id="IPR015505">
    <property type="entry name" value="Coronin"/>
</dbReference>
<feature type="repeat" description="WD" evidence="8">
    <location>
        <begin position="640"/>
        <end position="682"/>
    </location>
</feature>
<dbReference type="SMART" id="SM01166">
    <property type="entry name" value="DUF1899"/>
    <property type="match status" value="2"/>
</dbReference>
<reference evidence="12" key="1">
    <citation type="submission" date="2022-08" db="UniProtKB">
        <authorList>
            <consortium name="EnsemblMetazoa"/>
        </authorList>
    </citation>
    <scope>IDENTIFICATION</scope>
    <source>
        <strain evidence="12">05x7-T-G4-1.051#20</strain>
    </source>
</reference>
<name>A0A8W8L221_MAGGI</name>
<evidence type="ECO:0000256" key="5">
    <source>
        <dbReference type="ARBA" id="ARBA00022737"/>
    </source>
</evidence>
<evidence type="ECO:0000256" key="9">
    <source>
        <dbReference type="RuleBase" id="RU280818"/>
    </source>
</evidence>
<dbReference type="InterPro" id="IPR015048">
    <property type="entry name" value="DUF1899"/>
</dbReference>
<evidence type="ECO:0000259" key="11">
    <source>
        <dbReference type="SMART" id="SM01166"/>
    </source>
</evidence>
<feature type="repeat" description="WD" evidence="8">
    <location>
        <begin position="683"/>
        <end position="715"/>
    </location>
</feature>
<feature type="compositionally biased region" description="Acidic residues" evidence="10">
    <location>
        <begin position="966"/>
        <end position="975"/>
    </location>
</feature>
<dbReference type="GO" id="GO:0030036">
    <property type="term" value="P:actin cytoskeleton organization"/>
    <property type="evidence" value="ECO:0007669"/>
    <property type="project" value="UniProtKB-ARBA"/>
</dbReference>
<evidence type="ECO:0000256" key="1">
    <source>
        <dbReference type="ARBA" id="ARBA00004496"/>
    </source>
</evidence>
<comment type="function">
    <text evidence="7">F-actin regulator involved in anterograde Golgi to endosome transport: upon ubiquitination via 'Lys-33'-linked ubiquitin chains by the BCR(KLHL20) E3 ubiquitin ligase complex, interacts with EPS15 and localizes to the trans-Golgi network, where it promotes actin polymerization, thereby facilitating post-Golgi trafficking. May play a role in the maintenance of the Golgi apparatus morphology.</text>
</comment>
<evidence type="ECO:0000256" key="7">
    <source>
        <dbReference type="ARBA" id="ARBA00024838"/>
    </source>
</evidence>
<dbReference type="InterPro" id="IPR001680">
    <property type="entry name" value="WD40_rpt"/>
</dbReference>
<dbReference type="PROSITE" id="PS00678">
    <property type="entry name" value="WD_REPEATS_1"/>
    <property type="match status" value="1"/>
</dbReference>
<dbReference type="InterPro" id="IPR036322">
    <property type="entry name" value="WD40_repeat_dom_sf"/>
</dbReference>
<proteinExistence type="inferred from homology"/>
<dbReference type="Pfam" id="PF08953">
    <property type="entry name" value="DUF1899"/>
    <property type="match status" value="2"/>
</dbReference>
<evidence type="ECO:0000256" key="4">
    <source>
        <dbReference type="ARBA" id="ARBA00022574"/>
    </source>
</evidence>
<evidence type="ECO:0000256" key="8">
    <source>
        <dbReference type="PROSITE-ProRule" id="PRU00221"/>
    </source>
</evidence>